<organism evidence="6 7">
    <name type="scientific">Rheinheimera aquimaris</name>
    <dbReference type="NCBI Taxonomy" id="412437"/>
    <lineage>
        <taxon>Bacteria</taxon>
        <taxon>Pseudomonadati</taxon>
        <taxon>Pseudomonadota</taxon>
        <taxon>Gammaproteobacteria</taxon>
        <taxon>Chromatiales</taxon>
        <taxon>Chromatiaceae</taxon>
        <taxon>Rheinheimera</taxon>
    </lineage>
</organism>
<feature type="domain" description="Methyl-accepting transducer" evidence="5">
    <location>
        <begin position="66"/>
        <end position="275"/>
    </location>
</feature>
<evidence type="ECO:0000256" key="3">
    <source>
        <dbReference type="ARBA" id="ARBA00029447"/>
    </source>
</evidence>
<dbReference type="Proteomes" id="UP001501169">
    <property type="component" value="Unassembled WGS sequence"/>
</dbReference>
<dbReference type="Gene3D" id="1.20.120.30">
    <property type="entry name" value="Aspartate receptor, ligand-binding domain"/>
    <property type="match status" value="1"/>
</dbReference>
<comment type="similarity">
    <text evidence="3">Belongs to the methyl-accepting chemotaxis (MCP) protein family.</text>
</comment>
<dbReference type="PROSITE" id="PS50111">
    <property type="entry name" value="CHEMOTAXIS_TRANSDUC_2"/>
    <property type="match status" value="1"/>
</dbReference>
<dbReference type="InterPro" id="IPR004089">
    <property type="entry name" value="MCPsignal_dom"/>
</dbReference>
<keyword evidence="2 4" id="KW-0807">Transducer</keyword>
<dbReference type="SMART" id="SM00283">
    <property type="entry name" value="MA"/>
    <property type="match status" value="1"/>
</dbReference>
<gene>
    <name evidence="6" type="ORF">GCM10009098_00880</name>
</gene>
<protein>
    <submittedName>
        <fullName evidence="6">Methyl-accepting chemotaxis protein</fullName>
    </submittedName>
</protein>
<dbReference type="SUPFAM" id="SSF58104">
    <property type="entry name" value="Methyl-accepting chemotaxis protein (MCP) signaling domain"/>
    <property type="match status" value="1"/>
</dbReference>
<sequence>MIFGKDKLKLQQLEQTCTRLMDENQQLKTQLAQNKEFELTRQQESAKIHDELTTMRGVSANFAFFSDSLNDVQTSFSELAANLTQQIACVADVSERSSHSGTALQQMAANLQQMFETITTSANSIENLHHRATEISSIVELIREVAEQTNLLALNAAIEAARAGDAGRGFAVVADEVRNLAQRTGRATTDITHLVQTIQSETETARMTMHDGAKKSALFSQQSQATVSDMKHLQKSAQQMQQRVTWAAQLANIEMANLQELGVKMAVYKVFLGISEINAEQLPDETECLLGQWYYDGEGKVRFAKLPGYDELERPHQAVHAFAKKAVSLYHSGDVESALSALTAMEDANRTVMRGISSMLSKAN</sequence>
<dbReference type="EMBL" id="BAAAEO010000001">
    <property type="protein sequence ID" value="GAA0537262.1"/>
    <property type="molecule type" value="Genomic_DNA"/>
</dbReference>
<evidence type="ECO:0000313" key="7">
    <source>
        <dbReference type="Proteomes" id="UP001501169"/>
    </source>
</evidence>
<accession>A0ABN1D8L9</accession>
<dbReference type="Gene3D" id="1.10.287.950">
    <property type="entry name" value="Methyl-accepting chemotaxis protein"/>
    <property type="match status" value="1"/>
</dbReference>
<keyword evidence="7" id="KW-1185">Reference proteome</keyword>
<reference evidence="6 7" key="1">
    <citation type="journal article" date="2019" name="Int. J. Syst. Evol. Microbiol.">
        <title>The Global Catalogue of Microorganisms (GCM) 10K type strain sequencing project: providing services to taxonomists for standard genome sequencing and annotation.</title>
        <authorList>
            <consortium name="The Broad Institute Genomics Platform"/>
            <consortium name="The Broad Institute Genome Sequencing Center for Infectious Disease"/>
            <person name="Wu L."/>
            <person name="Ma J."/>
        </authorList>
    </citation>
    <scope>NUCLEOTIDE SEQUENCE [LARGE SCALE GENOMIC DNA]</scope>
    <source>
        <strain evidence="6 7">JCM 14331</strain>
    </source>
</reference>
<name>A0ABN1D8L9_9GAMM</name>
<dbReference type="PRINTS" id="PR00260">
    <property type="entry name" value="CHEMTRNSDUCR"/>
</dbReference>
<dbReference type="InterPro" id="IPR025991">
    <property type="entry name" value="Chemoreceptor_zinc-bind_dom"/>
</dbReference>
<dbReference type="PANTHER" id="PTHR32089">
    <property type="entry name" value="METHYL-ACCEPTING CHEMOTAXIS PROTEIN MCPB"/>
    <property type="match status" value="1"/>
</dbReference>
<comment type="subcellular location">
    <subcellularLocation>
        <location evidence="1">Membrane</location>
    </subcellularLocation>
</comment>
<dbReference type="Pfam" id="PF13682">
    <property type="entry name" value="CZB"/>
    <property type="match status" value="1"/>
</dbReference>
<evidence type="ECO:0000259" key="5">
    <source>
        <dbReference type="PROSITE" id="PS50111"/>
    </source>
</evidence>
<dbReference type="Pfam" id="PF00015">
    <property type="entry name" value="MCPsignal"/>
    <property type="match status" value="1"/>
</dbReference>
<comment type="caution">
    <text evidence="6">The sequence shown here is derived from an EMBL/GenBank/DDBJ whole genome shotgun (WGS) entry which is preliminary data.</text>
</comment>
<dbReference type="InterPro" id="IPR004090">
    <property type="entry name" value="Chemotax_Me-accpt_rcpt"/>
</dbReference>
<dbReference type="PANTHER" id="PTHR32089:SF112">
    <property type="entry name" value="LYSOZYME-LIKE PROTEIN-RELATED"/>
    <property type="match status" value="1"/>
</dbReference>
<evidence type="ECO:0000256" key="1">
    <source>
        <dbReference type="ARBA" id="ARBA00004370"/>
    </source>
</evidence>
<evidence type="ECO:0000256" key="4">
    <source>
        <dbReference type="PROSITE-ProRule" id="PRU00284"/>
    </source>
</evidence>
<proteinExistence type="inferred from homology"/>
<evidence type="ECO:0000256" key="2">
    <source>
        <dbReference type="ARBA" id="ARBA00023224"/>
    </source>
</evidence>
<evidence type="ECO:0000313" key="6">
    <source>
        <dbReference type="EMBL" id="GAA0537262.1"/>
    </source>
</evidence>